<organism evidence="1 2">
    <name type="scientific">candidate division WS6 bacterium RIFOXYC1_FULL_33_10</name>
    <dbReference type="NCBI Taxonomy" id="1802606"/>
    <lineage>
        <taxon>Bacteria</taxon>
        <taxon>Candidatus Dojkabacteria</taxon>
    </lineage>
</organism>
<proteinExistence type="predicted"/>
<dbReference type="Proteomes" id="UP000178631">
    <property type="component" value="Unassembled WGS sequence"/>
</dbReference>
<dbReference type="EMBL" id="MEUP01000050">
    <property type="protein sequence ID" value="OGC45913.1"/>
    <property type="molecule type" value="Genomic_DNA"/>
</dbReference>
<evidence type="ECO:0000313" key="2">
    <source>
        <dbReference type="Proteomes" id="UP000178631"/>
    </source>
</evidence>
<reference evidence="1 2" key="1">
    <citation type="journal article" date="2016" name="Nat. Commun.">
        <title>Thousands of microbial genomes shed light on interconnected biogeochemical processes in an aquifer system.</title>
        <authorList>
            <person name="Anantharaman K."/>
            <person name="Brown C.T."/>
            <person name="Hug L.A."/>
            <person name="Sharon I."/>
            <person name="Castelle C.J."/>
            <person name="Probst A.J."/>
            <person name="Thomas B.C."/>
            <person name="Singh A."/>
            <person name="Wilkins M.J."/>
            <person name="Karaoz U."/>
            <person name="Brodie E.L."/>
            <person name="Williams K.H."/>
            <person name="Hubbard S.S."/>
            <person name="Banfield J.F."/>
        </authorList>
    </citation>
    <scope>NUCLEOTIDE SEQUENCE [LARGE SCALE GENOMIC DNA]</scope>
</reference>
<name>A0A1F4UNZ0_9BACT</name>
<accession>A0A1F4UNZ0</accession>
<evidence type="ECO:0008006" key="3">
    <source>
        <dbReference type="Google" id="ProtNLM"/>
    </source>
</evidence>
<comment type="caution">
    <text evidence="1">The sequence shown here is derived from an EMBL/GenBank/DDBJ whole genome shotgun (WGS) entry which is preliminary data.</text>
</comment>
<gene>
    <name evidence="1" type="ORF">A3J98_01660</name>
</gene>
<evidence type="ECO:0000313" key="1">
    <source>
        <dbReference type="EMBL" id="OGC45913.1"/>
    </source>
</evidence>
<dbReference type="AlphaFoldDB" id="A0A1F4UNZ0"/>
<protein>
    <recommendedName>
        <fullName evidence="3">WxL domain-containing protein</fullName>
    </recommendedName>
</protein>
<sequence>MFKRLLVIPIISVFVLAFYYSGDVFALDTGTVTATVTVQEISLTVSDGTVAYGILALSATNNTSTLTQTQIVENTGNVTIDVNIKGQDTVSWTLASTIGADQYIHQFCLATCGTYPTNYTPMTTGYTQAINDLTIASPTQNLDLGISTPSTSTDYTQQSVDVMVQAVAA</sequence>